<dbReference type="EMBL" id="JBHSGU010000009">
    <property type="protein sequence ID" value="MFC4701300.1"/>
    <property type="molecule type" value="Genomic_DNA"/>
</dbReference>
<dbReference type="RefSeq" id="WP_382409656.1">
    <property type="nucleotide sequence ID" value="NZ_JBHSGU010000009.1"/>
</dbReference>
<comment type="caution">
    <text evidence="2">The sequence shown here is derived from an EMBL/GenBank/DDBJ whole genome shotgun (WGS) entry which is preliminary data.</text>
</comment>
<feature type="transmembrane region" description="Helical" evidence="1">
    <location>
        <begin position="43"/>
        <end position="65"/>
    </location>
</feature>
<sequence>MYLVIKGKLDLSNYFAVMVLSTILLVGVVIATSLLPFDKTGTALLMAVLSVVSLGSSMKVMSLVINQSRE</sequence>
<keyword evidence="1" id="KW-0812">Transmembrane</keyword>
<dbReference type="Proteomes" id="UP001595897">
    <property type="component" value="Unassembled WGS sequence"/>
</dbReference>
<evidence type="ECO:0000313" key="2">
    <source>
        <dbReference type="EMBL" id="MFC4701300.1"/>
    </source>
</evidence>
<keyword evidence="3" id="KW-1185">Reference proteome</keyword>
<feature type="transmembrane region" description="Helical" evidence="1">
    <location>
        <begin position="12"/>
        <end position="37"/>
    </location>
</feature>
<keyword evidence="1" id="KW-0472">Membrane</keyword>
<reference evidence="3" key="1">
    <citation type="journal article" date="2019" name="Int. J. Syst. Evol. Microbiol.">
        <title>The Global Catalogue of Microorganisms (GCM) 10K type strain sequencing project: providing services to taxonomists for standard genome sequencing and annotation.</title>
        <authorList>
            <consortium name="The Broad Institute Genomics Platform"/>
            <consortium name="The Broad Institute Genome Sequencing Center for Infectious Disease"/>
            <person name="Wu L."/>
            <person name="Ma J."/>
        </authorList>
    </citation>
    <scope>NUCLEOTIDE SEQUENCE [LARGE SCALE GENOMIC DNA]</scope>
    <source>
        <strain evidence="3">KACC 12507</strain>
    </source>
</reference>
<accession>A0ABV9LZL5</accession>
<gene>
    <name evidence="2" type="ORF">ACFO4O_14110</name>
</gene>
<proteinExistence type="predicted"/>
<keyword evidence="1" id="KW-1133">Transmembrane helix</keyword>
<evidence type="ECO:0000313" key="3">
    <source>
        <dbReference type="Proteomes" id="UP001595897"/>
    </source>
</evidence>
<protein>
    <submittedName>
        <fullName evidence="2">Uncharacterized protein</fullName>
    </submittedName>
</protein>
<name>A0ABV9LZL5_9ALTE</name>
<evidence type="ECO:0000256" key="1">
    <source>
        <dbReference type="SAM" id="Phobius"/>
    </source>
</evidence>
<organism evidence="2 3">
    <name type="scientific">Glaciecola siphonariae</name>
    <dbReference type="NCBI Taxonomy" id="521012"/>
    <lineage>
        <taxon>Bacteria</taxon>
        <taxon>Pseudomonadati</taxon>
        <taxon>Pseudomonadota</taxon>
        <taxon>Gammaproteobacteria</taxon>
        <taxon>Alteromonadales</taxon>
        <taxon>Alteromonadaceae</taxon>
        <taxon>Glaciecola</taxon>
    </lineage>
</organism>